<evidence type="ECO:0000256" key="8">
    <source>
        <dbReference type="ARBA" id="ARBA00047942"/>
    </source>
</evidence>
<evidence type="ECO:0000256" key="6">
    <source>
        <dbReference type="ARBA" id="ARBA00022747"/>
    </source>
</evidence>
<dbReference type="InterPro" id="IPR051537">
    <property type="entry name" value="DNA_Adenine_Mtase"/>
</dbReference>
<dbReference type="PANTHER" id="PTHR42933:SF3">
    <property type="entry name" value="TYPE I RESTRICTION ENZYME MJAVIII METHYLASE SUBUNIT"/>
    <property type="match status" value="1"/>
</dbReference>
<reference evidence="11 12" key="1">
    <citation type="submission" date="2018-05" db="EMBL/GenBank/DDBJ databases">
        <title>Micromonospora from Atacama Desert.</title>
        <authorList>
            <person name="Carro L."/>
            <person name="Goodfellow M."/>
            <person name="Klenk H.-P."/>
        </authorList>
    </citation>
    <scope>NUCLEOTIDE SEQUENCE [LARGE SCALE GENOMIC DNA]</scope>
    <source>
        <strain evidence="11 12">LB39</strain>
    </source>
</reference>
<dbReference type="GO" id="GO:0009307">
    <property type="term" value="P:DNA restriction-modification system"/>
    <property type="evidence" value="ECO:0007669"/>
    <property type="project" value="UniProtKB-KW"/>
</dbReference>
<protein>
    <recommendedName>
        <fullName evidence="2">site-specific DNA-methyltransferase (adenine-specific)</fullName>
        <ecNumber evidence="2">2.1.1.72</ecNumber>
    </recommendedName>
</protein>
<keyword evidence="4" id="KW-0808">Transferase</keyword>
<dbReference type="InterPro" id="IPR000055">
    <property type="entry name" value="Restrct_endonuc_typeI_TRD"/>
</dbReference>
<evidence type="ECO:0000313" key="12">
    <source>
        <dbReference type="Proteomes" id="UP000282312"/>
    </source>
</evidence>
<dbReference type="GO" id="GO:0008170">
    <property type="term" value="F:N-methyltransferase activity"/>
    <property type="evidence" value="ECO:0007669"/>
    <property type="project" value="InterPro"/>
</dbReference>
<dbReference type="InterPro" id="IPR029063">
    <property type="entry name" value="SAM-dependent_MTases_sf"/>
</dbReference>
<keyword evidence="12" id="KW-1185">Reference proteome</keyword>
<dbReference type="PANTHER" id="PTHR42933">
    <property type="entry name" value="SLR6095 PROTEIN"/>
    <property type="match status" value="1"/>
</dbReference>
<comment type="similarity">
    <text evidence="1">Belongs to the type-I restriction system S methylase family.</text>
</comment>
<dbReference type="InterPro" id="IPR003356">
    <property type="entry name" value="DNA_methylase_A-5"/>
</dbReference>
<sequence length="713" mass="76687">MQQVTRSEIARLAGVSRAAVTSWAKRRDFPRPVGENRFALPEVLEWLESRQVHGSIRAADDGTEYSYADRIRRSLAAATPSHMPGMNLPGDPTTVEIDNLILRLTLIFLRERDPQGWAGLNDLIAPNAGAEGARWLIDRIATTAGKAARRHGVSPEVFAALRRLTPEGVPEVRGLMSGSSELGAANVHTLVDAYEAALPPGGFLTPRTVAALLAKAVIDDSAESVYDPYLRAGELLIAAADVAARPGTLRLHGLGPDAAALSLSGLTLLALGEPADLRPAAQARRATVTHVLANPPFGSDSWLDRRPNTDWQPFPPPPARSAFRWLLHCIEQLSDDGRAAIIMPRIAAVSANAREREIRRRLVDDSMVEAVIALPPGLYAGTSVATSVWIVRRAPGSDQPILFVDAVNLGVSSGGRTLLDEGGQADILRAWRSFLADRAAGRPHPGIESLSAAVTKAVIRPKSYSLNPAEYLPGPIGLRAPDAEAARAGLGATYSRAFHCRRAAEDAAVVASQPLGAQIVRLGDVCDVKAGYSYSRLRAEERSDEQGVPIVLPRHLRDGRIVADKPPRAPRATAKALEDYWLRTDDVLCVRTGALTAPAIVRPTESNWLLSTNLLRLRVSDPDVLNPYYLYAYLRSAAGTDGMKAFARATVTAYVTAADVAAMKIPLPPQARQQSLVAALRALDDEVVTARDLAARVAETRDVVVRRLFGGAR</sequence>
<dbReference type="Gene3D" id="1.10.10.10">
    <property type="entry name" value="Winged helix-like DNA-binding domain superfamily/Winged helix DNA-binding domain"/>
    <property type="match status" value="1"/>
</dbReference>
<dbReference type="RefSeq" id="WP_124771695.1">
    <property type="nucleotide sequence ID" value="NZ_QGSZ01000153.1"/>
</dbReference>
<dbReference type="PRINTS" id="PR00507">
    <property type="entry name" value="N12N6MTFRASE"/>
</dbReference>
<dbReference type="OrthoDB" id="9784823at2"/>
<dbReference type="SUPFAM" id="SSF53335">
    <property type="entry name" value="S-adenosyl-L-methionine-dependent methyltransferases"/>
    <property type="match status" value="1"/>
</dbReference>
<dbReference type="SUPFAM" id="SSF116734">
    <property type="entry name" value="DNA methylase specificity domain"/>
    <property type="match status" value="1"/>
</dbReference>
<dbReference type="GO" id="GO:0009007">
    <property type="term" value="F:site-specific DNA-methyltransferase (adenine-specific) activity"/>
    <property type="evidence" value="ECO:0007669"/>
    <property type="project" value="UniProtKB-EC"/>
</dbReference>
<keyword evidence="3" id="KW-0489">Methyltransferase</keyword>
<evidence type="ECO:0000256" key="3">
    <source>
        <dbReference type="ARBA" id="ARBA00022603"/>
    </source>
</evidence>
<proteinExistence type="inferred from homology"/>
<comment type="caution">
    <text evidence="11">The sequence shown here is derived from an EMBL/GenBank/DDBJ whole genome shotgun (WGS) entry which is preliminary data.</text>
</comment>
<evidence type="ECO:0000256" key="4">
    <source>
        <dbReference type="ARBA" id="ARBA00022679"/>
    </source>
</evidence>
<dbReference type="Pfam" id="PF01420">
    <property type="entry name" value="Methylase_S"/>
    <property type="match status" value="1"/>
</dbReference>
<comment type="catalytic activity">
    <reaction evidence="8">
        <text>a 2'-deoxyadenosine in DNA + S-adenosyl-L-methionine = an N(6)-methyl-2'-deoxyadenosine in DNA + S-adenosyl-L-homocysteine + H(+)</text>
        <dbReference type="Rhea" id="RHEA:15197"/>
        <dbReference type="Rhea" id="RHEA-COMP:12418"/>
        <dbReference type="Rhea" id="RHEA-COMP:12419"/>
        <dbReference type="ChEBI" id="CHEBI:15378"/>
        <dbReference type="ChEBI" id="CHEBI:57856"/>
        <dbReference type="ChEBI" id="CHEBI:59789"/>
        <dbReference type="ChEBI" id="CHEBI:90615"/>
        <dbReference type="ChEBI" id="CHEBI:90616"/>
        <dbReference type="EC" id="2.1.1.72"/>
    </reaction>
</comment>
<dbReference type="GO" id="GO:0032259">
    <property type="term" value="P:methylation"/>
    <property type="evidence" value="ECO:0007669"/>
    <property type="project" value="UniProtKB-KW"/>
</dbReference>
<dbReference type="CDD" id="cd16961">
    <property type="entry name" value="RMtype1_S_TRD-CR_like"/>
    <property type="match status" value="1"/>
</dbReference>
<organism evidence="11 12">
    <name type="scientific">Micromonospora inaquosa</name>
    <dbReference type="NCBI Taxonomy" id="2203716"/>
    <lineage>
        <taxon>Bacteria</taxon>
        <taxon>Bacillati</taxon>
        <taxon>Actinomycetota</taxon>
        <taxon>Actinomycetes</taxon>
        <taxon>Micromonosporales</taxon>
        <taxon>Micromonosporaceae</taxon>
        <taxon>Micromonospora</taxon>
    </lineage>
</organism>
<dbReference type="InterPro" id="IPR036388">
    <property type="entry name" value="WH-like_DNA-bd_sf"/>
</dbReference>
<keyword evidence="5" id="KW-0949">S-adenosyl-L-methionine</keyword>
<evidence type="ECO:0000256" key="1">
    <source>
        <dbReference type="ARBA" id="ARBA00010923"/>
    </source>
</evidence>
<keyword evidence="6" id="KW-0680">Restriction system</keyword>
<evidence type="ECO:0000259" key="9">
    <source>
        <dbReference type="Pfam" id="PF01420"/>
    </source>
</evidence>
<feature type="domain" description="Type I restriction modification DNA specificity" evidence="9">
    <location>
        <begin position="517"/>
        <end position="686"/>
    </location>
</feature>
<keyword evidence="7" id="KW-0238">DNA-binding</keyword>
<dbReference type="EMBL" id="QGSZ01000153">
    <property type="protein sequence ID" value="RQX05605.1"/>
    <property type="molecule type" value="Genomic_DNA"/>
</dbReference>
<evidence type="ECO:0000256" key="5">
    <source>
        <dbReference type="ARBA" id="ARBA00022691"/>
    </source>
</evidence>
<dbReference type="Gene3D" id="3.40.50.150">
    <property type="entry name" value="Vaccinia Virus protein VP39"/>
    <property type="match status" value="1"/>
</dbReference>
<dbReference type="AlphaFoldDB" id="A0A3N9WXK7"/>
<dbReference type="Proteomes" id="UP000282312">
    <property type="component" value="Unassembled WGS sequence"/>
</dbReference>
<evidence type="ECO:0000256" key="2">
    <source>
        <dbReference type="ARBA" id="ARBA00011900"/>
    </source>
</evidence>
<dbReference type="GO" id="GO:0003677">
    <property type="term" value="F:DNA binding"/>
    <property type="evidence" value="ECO:0007669"/>
    <property type="project" value="UniProtKB-KW"/>
</dbReference>
<evidence type="ECO:0000256" key="7">
    <source>
        <dbReference type="ARBA" id="ARBA00023125"/>
    </source>
</evidence>
<gene>
    <name evidence="11" type="ORF">DLJ59_07080</name>
</gene>
<accession>A0A3N9WXK7</accession>
<dbReference type="Gene3D" id="3.90.220.20">
    <property type="entry name" value="DNA methylase specificity domains"/>
    <property type="match status" value="1"/>
</dbReference>
<feature type="domain" description="DNA methylase adenine-specific" evidence="10">
    <location>
        <begin position="197"/>
        <end position="472"/>
    </location>
</feature>
<dbReference type="EC" id="2.1.1.72" evidence="2"/>
<name>A0A3N9WXK7_9ACTN</name>
<dbReference type="InterPro" id="IPR044946">
    <property type="entry name" value="Restrct_endonuc_typeI_TRD_sf"/>
</dbReference>
<evidence type="ECO:0000259" key="10">
    <source>
        <dbReference type="Pfam" id="PF02384"/>
    </source>
</evidence>
<evidence type="ECO:0000313" key="11">
    <source>
        <dbReference type="EMBL" id="RQX05605.1"/>
    </source>
</evidence>
<dbReference type="Pfam" id="PF02384">
    <property type="entry name" value="N6_Mtase"/>
    <property type="match status" value="1"/>
</dbReference>